<evidence type="ECO:0000256" key="15">
    <source>
        <dbReference type="ARBA" id="ARBA00023172"/>
    </source>
</evidence>
<dbReference type="SUPFAM" id="SSF53098">
    <property type="entry name" value="Ribonuclease H-like"/>
    <property type="match status" value="1"/>
</dbReference>
<proteinExistence type="predicted"/>
<evidence type="ECO:0000256" key="2">
    <source>
        <dbReference type="ARBA" id="ARBA00022612"/>
    </source>
</evidence>
<dbReference type="GO" id="GO:0006508">
    <property type="term" value="P:proteolysis"/>
    <property type="evidence" value="ECO:0007669"/>
    <property type="project" value="UniProtKB-KW"/>
</dbReference>
<dbReference type="GO" id="GO:0008233">
    <property type="term" value="F:peptidase activity"/>
    <property type="evidence" value="ECO:0007669"/>
    <property type="project" value="UniProtKB-KW"/>
</dbReference>
<dbReference type="Pfam" id="PF25597">
    <property type="entry name" value="SH3_retrovirus"/>
    <property type="match status" value="1"/>
</dbReference>
<dbReference type="PROSITE" id="PS50158">
    <property type="entry name" value="ZF_CCHC"/>
    <property type="match status" value="1"/>
</dbReference>
<organism evidence="20 21">
    <name type="scientific">Eumeta variegata</name>
    <name type="common">Bagworm moth</name>
    <name type="synonym">Eumeta japonica</name>
    <dbReference type="NCBI Taxonomy" id="151549"/>
    <lineage>
        <taxon>Eukaryota</taxon>
        <taxon>Metazoa</taxon>
        <taxon>Ecdysozoa</taxon>
        <taxon>Arthropoda</taxon>
        <taxon>Hexapoda</taxon>
        <taxon>Insecta</taxon>
        <taxon>Pterygota</taxon>
        <taxon>Neoptera</taxon>
        <taxon>Endopterygota</taxon>
        <taxon>Lepidoptera</taxon>
        <taxon>Glossata</taxon>
        <taxon>Ditrysia</taxon>
        <taxon>Tineoidea</taxon>
        <taxon>Psychidae</taxon>
        <taxon>Oiketicinae</taxon>
        <taxon>Eumeta</taxon>
    </lineage>
</organism>
<accession>A0A4C1WX63</accession>
<dbReference type="InterPro" id="IPR039537">
    <property type="entry name" value="Retrotran_Ty1/copia-like"/>
</dbReference>
<evidence type="ECO:0000259" key="19">
    <source>
        <dbReference type="PROSITE" id="PS50994"/>
    </source>
</evidence>
<keyword evidence="16" id="KW-0862">Zinc</keyword>
<keyword evidence="5" id="KW-0479">Metal-binding</keyword>
<dbReference type="EMBL" id="BGZK01000685">
    <property type="protein sequence ID" value="GBP56126.1"/>
    <property type="molecule type" value="Genomic_DNA"/>
</dbReference>
<dbReference type="Gene3D" id="4.10.60.10">
    <property type="entry name" value="Zinc finger, CCHC-type"/>
    <property type="match status" value="1"/>
</dbReference>
<keyword evidence="11" id="KW-0229">DNA integration</keyword>
<dbReference type="InterPro" id="IPR012337">
    <property type="entry name" value="RNaseH-like_sf"/>
</dbReference>
<dbReference type="InterPro" id="IPR057670">
    <property type="entry name" value="SH3_retrovirus"/>
</dbReference>
<keyword evidence="8" id="KW-0378">Hydrolase</keyword>
<dbReference type="GO" id="GO:0003887">
    <property type="term" value="F:DNA-directed DNA polymerase activity"/>
    <property type="evidence" value="ECO:0007669"/>
    <property type="project" value="UniProtKB-KW"/>
</dbReference>
<evidence type="ECO:0000256" key="14">
    <source>
        <dbReference type="ARBA" id="ARBA00023113"/>
    </source>
</evidence>
<dbReference type="InterPro" id="IPR001584">
    <property type="entry name" value="Integrase_cat-core"/>
</dbReference>
<dbReference type="PANTHER" id="PTHR42648:SF11">
    <property type="entry name" value="TRANSPOSON TY4-P GAG-POL POLYPROTEIN"/>
    <property type="match status" value="1"/>
</dbReference>
<evidence type="ECO:0000256" key="5">
    <source>
        <dbReference type="ARBA" id="ARBA00022723"/>
    </source>
</evidence>
<dbReference type="AlphaFoldDB" id="A0A4C1WX63"/>
<keyword evidence="10" id="KW-0460">Magnesium</keyword>
<keyword evidence="12" id="KW-0695">RNA-directed DNA polymerase</keyword>
<evidence type="ECO:0000256" key="8">
    <source>
        <dbReference type="ARBA" id="ARBA00022801"/>
    </source>
</evidence>
<keyword evidence="13" id="KW-0808">Transferase</keyword>
<keyword evidence="13" id="KW-0548">Nucleotidyltransferase</keyword>
<dbReference type="InterPro" id="IPR025724">
    <property type="entry name" value="GAG-pre-integrase_dom"/>
</dbReference>
<dbReference type="PROSITE" id="PS50878">
    <property type="entry name" value="RT_POL"/>
    <property type="match status" value="1"/>
</dbReference>
<dbReference type="Pfam" id="PF00098">
    <property type="entry name" value="zf-CCHC"/>
    <property type="match status" value="1"/>
</dbReference>
<dbReference type="InterPro" id="IPR001878">
    <property type="entry name" value="Znf_CCHC"/>
</dbReference>
<dbReference type="PROSITE" id="PS50994">
    <property type="entry name" value="INTEGRASE"/>
    <property type="match status" value="1"/>
</dbReference>
<gene>
    <name evidence="20" type="ORF">EVAR_26097_1</name>
</gene>
<evidence type="ECO:0000259" key="18">
    <source>
        <dbReference type="PROSITE" id="PS50878"/>
    </source>
</evidence>
<dbReference type="GO" id="GO:0004519">
    <property type="term" value="F:endonuclease activity"/>
    <property type="evidence" value="ECO:0007669"/>
    <property type="project" value="UniProtKB-KW"/>
</dbReference>
<dbReference type="Pfam" id="PF13976">
    <property type="entry name" value="gag_pre-integrs"/>
    <property type="match status" value="1"/>
</dbReference>
<keyword evidence="4" id="KW-0540">Nuclease</keyword>
<dbReference type="InterPro" id="IPR054722">
    <property type="entry name" value="PolX-like_BBD"/>
</dbReference>
<evidence type="ECO:0000256" key="3">
    <source>
        <dbReference type="ARBA" id="ARBA00022670"/>
    </source>
</evidence>
<evidence type="ECO:0000256" key="1">
    <source>
        <dbReference type="ARBA" id="ARBA00002180"/>
    </source>
</evidence>
<keyword evidence="9" id="KW-0067">ATP-binding</keyword>
<dbReference type="GO" id="GO:0003676">
    <property type="term" value="F:nucleic acid binding"/>
    <property type="evidence" value="ECO:0007669"/>
    <property type="project" value="InterPro"/>
</dbReference>
<keyword evidence="3" id="KW-0645">Protease</keyword>
<evidence type="ECO:0000313" key="20">
    <source>
        <dbReference type="EMBL" id="GBP56126.1"/>
    </source>
</evidence>
<keyword evidence="7" id="KW-0255">Endonuclease</keyword>
<dbReference type="Pfam" id="PF22936">
    <property type="entry name" value="Pol_BBD"/>
    <property type="match status" value="1"/>
</dbReference>
<comment type="function">
    <text evidence="1">The aspartyl protease (PR) mediates the proteolytic cleavages of the Gag and Gag-Pol polyproteins after assembly of the VLP.</text>
</comment>
<evidence type="ECO:0000256" key="9">
    <source>
        <dbReference type="ARBA" id="ARBA00022840"/>
    </source>
</evidence>
<dbReference type="InterPro" id="IPR036397">
    <property type="entry name" value="RNaseH_sf"/>
</dbReference>
<dbReference type="GO" id="GO:0006310">
    <property type="term" value="P:DNA recombination"/>
    <property type="evidence" value="ECO:0007669"/>
    <property type="project" value="UniProtKB-KW"/>
</dbReference>
<evidence type="ECO:0000259" key="17">
    <source>
        <dbReference type="PROSITE" id="PS50158"/>
    </source>
</evidence>
<dbReference type="STRING" id="151549.A0A4C1WX63"/>
<dbReference type="GO" id="GO:0003964">
    <property type="term" value="F:RNA-directed DNA polymerase activity"/>
    <property type="evidence" value="ECO:0007669"/>
    <property type="project" value="UniProtKB-KW"/>
</dbReference>
<evidence type="ECO:0000256" key="12">
    <source>
        <dbReference type="ARBA" id="ARBA00022918"/>
    </source>
</evidence>
<keyword evidence="16" id="KW-0863">Zinc-finger</keyword>
<dbReference type="Proteomes" id="UP000299102">
    <property type="component" value="Unassembled WGS sequence"/>
</dbReference>
<reference evidence="20 21" key="1">
    <citation type="journal article" date="2019" name="Commun. Biol.">
        <title>The bagworm genome reveals a unique fibroin gene that provides high tensile strength.</title>
        <authorList>
            <person name="Kono N."/>
            <person name="Nakamura H."/>
            <person name="Ohtoshi R."/>
            <person name="Tomita M."/>
            <person name="Numata K."/>
            <person name="Arakawa K."/>
        </authorList>
    </citation>
    <scope>NUCLEOTIDE SEQUENCE [LARGE SCALE GENOMIC DNA]</scope>
</reference>
<evidence type="ECO:0000256" key="10">
    <source>
        <dbReference type="ARBA" id="ARBA00022842"/>
    </source>
</evidence>
<dbReference type="GO" id="GO:0005524">
    <property type="term" value="F:ATP binding"/>
    <property type="evidence" value="ECO:0007669"/>
    <property type="project" value="UniProtKB-KW"/>
</dbReference>
<evidence type="ECO:0000256" key="4">
    <source>
        <dbReference type="ARBA" id="ARBA00022722"/>
    </source>
</evidence>
<sequence length="906" mass="104096">MSLDPTQQTLNNLTARLLDEESSLASVEEQETALLVVNKGWKNVPKQNGPRSCGSGTSQNKTTKHRFECYNCGKRGHFSKECRFPKQNKPRKHLKESSDMLAFNVEISSYNTEENAWIMDSGASAHMTFRKDFFVELLKCSEKSLTLGNKQSVEVSGIGKVLIKRYVNGQWETSELHGVLYVPNLRRNLFSEGVIIRKGYTIMKKDSNASIYKDKKMVMSAKITENNLYELNIKTIIPDTCNLVQNNQSDIKTWHERLGHINLKEIKSMCANNVVEGLKINEVDEKSFVCEACAYGKQCRFPFRKSVRGEGLQPGDLIYSDVCGPMSHTSVQGMRYFVLFKDAATSHRHVYFIKNKSDVLEVFKKYNCIVKNKYMHNIRILHTDNGREYVNKVFKEYLDKEGIVHELTAPYTPEQNGRAEREIRTIVESARSMLYARDLPLDLWAEAVNCAVYILNRTSSSQTPGKTPYELWNGTKPELGHLKVFGSIGYVHVPDQLRTKLEKKSEKMLLIGYDNTNYRMYDMNKKTIKISRNVIFDEHQVPEVRKNITQICTIDDNEETTIQNNETEVRNMDETLIKTTVSESDDSLLSCNNDDPTYEPSQEIEDIMSHRNITLRPRNNRRFEANLVELSLPQTYDEALQSPQKYEWSQAIKEELSAHKENNTWNAVPRAGQRTLTTKWVFTIKKGENNEAHYKARLCARGFTQIKDVDYQEIFSPTTSFTRGRSTIDAGIELVQHIFGAWEDSRDAISIFCDLSKAFDCVHHETLIRKLRHYRVTDRAHDLLKSYLSNRVQRVDVNDKKLSGSIVHMGVPQGSILGPIVFLVYINDLPSLVEDVHKIVLFADDTSLLFKVKRQQPTYDDVKNAISKSNVVWQLALGKRRGYSEKFRAAEAGRSRNLQTRTSYIF</sequence>
<dbReference type="InterPro" id="IPR036875">
    <property type="entry name" value="Znf_CCHC_sf"/>
</dbReference>
<keyword evidence="13" id="KW-0239">DNA-directed DNA polymerase</keyword>
<dbReference type="PANTHER" id="PTHR42648">
    <property type="entry name" value="TRANSPOSASE, PUTATIVE-RELATED"/>
    <property type="match status" value="1"/>
</dbReference>
<dbReference type="Pfam" id="PF00078">
    <property type="entry name" value="RVT_1"/>
    <property type="match status" value="1"/>
</dbReference>
<evidence type="ECO:0000256" key="16">
    <source>
        <dbReference type="PROSITE-ProRule" id="PRU00047"/>
    </source>
</evidence>
<evidence type="ECO:0000256" key="13">
    <source>
        <dbReference type="ARBA" id="ARBA00022932"/>
    </source>
</evidence>
<dbReference type="GO" id="GO:0015074">
    <property type="term" value="P:DNA integration"/>
    <property type="evidence" value="ECO:0007669"/>
    <property type="project" value="UniProtKB-KW"/>
</dbReference>
<keyword evidence="15" id="KW-0233">DNA recombination</keyword>
<name>A0A4C1WX63_EUMVA</name>
<comment type="caution">
    <text evidence="20">The sequence shown here is derived from an EMBL/GenBank/DDBJ whole genome shotgun (WGS) entry which is preliminary data.</text>
</comment>
<dbReference type="SUPFAM" id="SSF57756">
    <property type="entry name" value="Retrovirus zinc finger-like domains"/>
    <property type="match status" value="1"/>
</dbReference>
<protein>
    <submittedName>
        <fullName evidence="20">Retrovirus-related Pol polyprotein from transposon TNT 1-94</fullName>
    </submittedName>
</protein>
<feature type="domain" description="CCHC-type" evidence="17">
    <location>
        <begin position="69"/>
        <end position="83"/>
    </location>
</feature>
<dbReference type="OrthoDB" id="430476at2759"/>
<keyword evidence="21" id="KW-1185">Reference proteome</keyword>
<dbReference type="SMART" id="SM00343">
    <property type="entry name" value="ZnF_C2HC"/>
    <property type="match status" value="1"/>
</dbReference>
<feature type="domain" description="Reverse transcriptase" evidence="18">
    <location>
        <begin position="665"/>
        <end position="906"/>
    </location>
</feature>
<dbReference type="GO" id="GO:0008270">
    <property type="term" value="F:zinc ion binding"/>
    <property type="evidence" value="ECO:0007669"/>
    <property type="project" value="UniProtKB-KW"/>
</dbReference>
<keyword evidence="2" id="KW-1188">Viral release from host cell</keyword>
<dbReference type="InterPro" id="IPR000477">
    <property type="entry name" value="RT_dom"/>
</dbReference>
<keyword evidence="14" id="KW-0917">Virion maturation</keyword>
<feature type="domain" description="Integrase catalytic" evidence="19">
    <location>
        <begin position="310"/>
        <end position="476"/>
    </location>
</feature>
<evidence type="ECO:0000256" key="7">
    <source>
        <dbReference type="ARBA" id="ARBA00022759"/>
    </source>
</evidence>
<evidence type="ECO:0000256" key="11">
    <source>
        <dbReference type="ARBA" id="ARBA00022908"/>
    </source>
</evidence>
<evidence type="ECO:0000256" key="6">
    <source>
        <dbReference type="ARBA" id="ARBA00022741"/>
    </source>
</evidence>
<dbReference type="Pfam" id="PF00665">
    <property type="entry name" value="rve"/>
    <property type="match status" value="1"/>
</dbReference>
<evidence type="ECO:0000313" key="21">
    <source>
        <dbReference type="Proteomes" id="UP000299102"/>
    </source>
</evidence>
<dbReference type="Gene3D" id="3.30.420.10">
    <property type="entry name" value="Ribonuclease H-like superfamily/Ribonuclease H"/>
    <property type="match status" value="1"/>
</dbReference>
<keyword evidence="6" id="KW-0547">Nucleotide-binding</keyword>